<dbReference type="Proteomes" id="UP000631312">
    <property type="component" value="Unassembled WGS sequence"/>
</dbReference>
<reference evidence="2 3" key="1">
    <citation type="submission" date="2020-08" db="EMBL/GenBank/DDBJ databases">
        <title>Sequencing the genomes of 1000 actinobacteria strains.</title>
        <authorList>
            <person name="Klenk H.-P."/>
        </authorList>
    </citation>
    <scope>NUCLEOTIDE SEQUENCE [LARGE SCALE GENOMIC DNA]</scope>
    <source>
        <strain evidence="2 3">DSM 43150</strain>
    </source>
</reference>
<reference evidence="1 4" key="2">
    <citation type="submission" date="2021-01" db="EMBL/GenBank/DDBJ databases">
        <title>Whole genome shotgun sequence of Actinoplanes lobatus NBRC 12513.</title>
        <authorList>
            <person name="Komaki H."/>
            <person name="Tamura T."/>
        </authorList>
    </citation>
    <scope>NUCLEOTIDE SEQUENCE [LARGE SCALE GENOMIC DNA]</scope>
    <source>
        <strain evidence="1 4">NBRC 12513</strain>
    </source>
</reference>
<dbReference type="InterPro" id="IPR025234">
    <property type="entry name" value="YjzH-like"/>
</dbReference>
<keyword evidence="4" id="KW-1185">Reference proteome</keyword>
<name>A0A7W7HML4_9ACTN</name>
<evidence type="ECO:0000313" key="1">
    <source>
        <dbReference type="EMBL" id="GIE39644.1"/>
    </source>
</evidence>
<dbReference type="EMBL" id="BOMP01000034">
    <property type="protein sequence ID" value="GIE39644.1"/>
    <property type="molecule type" value="Genomic_DNA"/>
</dbReference>
<proteinExistence type="predicted"/>
<sequence length="75" mass="8298">MAVWEYAAIIVKNGRTIHWLGDDGEKPMTAENPVAALNQAGRRGWEVVAAETPAHGSAYWGFGNIVYTLKRSLQR</sequence>
<evidence type="ECO:0000313" key="3">
    <source>
        <dbReference type="Proteomes" id="UP000590511"/>
    </source>
</evidence>
<evidence type="ECO:0000313" key="4">
    <source>
        <dbReference type="Proteomes" id="UP000631312"/>
    </source>
</evidence>
<dbReference type="AlphaFoldDB" id="A0A7W7HML4"/>
<gene>
    <name evidence="1" type="ORF">Alo02nite_25420</name>
    <name evidence="2" type="ORF">BJ964_007198</name>
</gene>
<accession>A0A7W7HML4</accession>
<evidence type="ECO:0000313" key="2">
    <source>
        <dbReference type="EMBL" id="MBB4753037.1"/>
    </source>
</evidence>
<dbReference type="Pfam" id="PF13783">
    <property type="entry name" value="DUF4177"/>
    <property type="match status" value="1"/>
</dbReference>
<dbReference type="EMBL" id="JACHNC010000001">
    <property type="protein sequence ID" value="MBB4753037.1"/>
    <property type="molecule type" value="Genomic_DNA"/>
</dbReference>
<evidence type="ECO:0008006" key="5">
    <source>
        <dbReference type="Google" id="ProtNLM"/>
    </source>
</evidence>
<dbReference type="Proteomes" id="UP000590511">
    <property type="component" value="Unassembled WGS sequence"/>
</dbReference>
<organism evidence="2 3">
    <name type="scientific">Actinoplanes lobatus</name>
    <dbReference type="NCBI Taxonomy" id="113568"/>
    <lineage>
        <taxon>Bacteria</taxon>
        <taxon>Bacillati</taxon>
        <taxon>Actinomycetota</taxon>
        <taxon>Actinomycetes</taxon>
        <taxon>Micromonosporales</taxon>
        <taxon>Micromonosporaceae</taxon>
        <taxon>Actinoplanes</taxon>
    </lineage>
</organism>
<protein>
    <recommendedName>
        <fullName evidence="5">DUF4177 domain-containing protein</fullName>
    </recommendedName>
</protein>
<comment type="caution">
    <text evidence="2">The sequence shown here is derived from an EMBL/GenBank/DDBJ whole genome shotgun (WGS) entry which is preliminary data.</text>
</comment>
<dbReference type="RefSeq" id="WP_188124780.1">
    <property type="nucleotide sequence ID" value="NZ_BOMP01000034.1"/>
</dbReference>